<sequence length="1124" mass="128197">MPGVKRTSVSFEEDEESSLSSGPDSSTPKRARYGRDAVPQSRNVGLASTVGTNIDNSAGDDDYLEEPHQPGAIVRVTLNNFVTYTSAEFHPGPSLNMVIGPNGTGKSTLVCAICLGLGWDPANLGRAKQIGEFVKHGSAEATIEIELASAAKHTPNHVIRRKIRKEGNKSQFIINGQQSNQKNVVTLAKSLAIQIDNLCQFLPQDRVVEFASLTPIALLRETLRAAASEEMVQWHDDLKLLRTQEKEDEMRQQSIATTLKDLQKRQESAQSDMERWRQREELITKEKALQKCRPWIERKLLRNQIEELKGNLADTKAQLGQCEEDAAPARAAQQDMEEYKEKLRVVKIERQAVVARAKERSKELLESARAEQEIITDADNEVNAEKQGERGRVQDIKRIERVIADLKRDHQQAPVAVDDEAYRAHRENLTENRLSAQRDAKDVQREMVESKAQLKDIGEQLKNLTQQRDLLDTQSGKQANLLKRLSADTWTGWDWIQKNRDSLSLKGEIYGPPILTCKVTDPRYANIVEANLNQGDFTAITFTNGDDQRLISEALLGRNGPRLHQITLRSIAKPLSFYSAPVTDDHLRQLGFDGWVLNHIEGPEPVLAMLCDSKRLHRIPFSLNPLSEMQSKQVEESPISQWTEGDKSYKTTRRREYGSAATSTQVNHVRPAQVFVDQPVSDEDKRRLDDRRREVERDRQRVKEEYGDMARRLAEHEAKAKQAADKLADLDREHKDKKRALAQWNMLPRRISEKEQEIESIRETMSQTAQRILQAKETASQAELRKARLALELRTSVCDLERAQEDLVEVEIRLVEAISEVDALEEENTEINNTIRRLKTGFQTLRQQKESVASRFRALTEEIKRFIPELTDEEKTFIEDYKNLASVEELEHEIDEVTNKLSLLTGGNPDAVRHFADREKEIERKQRALEQVTAELETTRHKITDIREQWEPQLDELVATISEGFSHNFKQIGCAGQVDVDKDEDFEKWSIKISVRFREHETLTQLDSHRQSGGERAVSTIFYLMALQDLARSPFRVVDEINQGMDPRNERMVHERMVDIACQERTSQYFLITPKLLSDLKFHPKMKIHCIASGEHMPESKQAGAGLDFARLAEVALRRKGVVG</sequence>
<feature type="compositionally biased region" description="Basic and acidic residues" evidence="11">
    <location>
        <begin position="682"/>
        <end position="699"/>
    </location>
</feature>
<keyword evidence="6" id="KW-0547">Nucleotide-binding</keyword>
<evidence type="ECO:0000256" key="5">
    <source>
        <dbReference type="ARBA" id="ARBA00022454"/>
    </source>
</evidence>
<dbReference type="GO" id="GO:0003697">
    <property type="term" value="F:single-stranded DNA binding"/>
    <property type="evidence" value="ECO:0007669"/>
    <property type="project" value="TreeGrafter"/>
</dbReference>
<feature type="region of interest" description="Disordered" evidence="11">
    <location>
        <begin position="1"/>
        <end position="52"/>
    </location>
</feature>
<proteinExistence type="inferred from homology"/>
<dbReference type="GO" id="GO:0030915">
    <property type="term" value="C:Smc5-Smc6 complex"/>
    <property type="evidence" value="ECO:0007669"/>
    <property type="project" value="TreeGrafter"/>
</dbReference>
<dbReference type="PANTHER" id="PTHR45916">
    <property type="entry name" value="STRUCTURAL MAINTENANCE OF CHROMOSOMES PROTEIN 5"/>
    <property type="match status" value="1"/>
</dbReference>
<keyword evidence="5" id="KW-0158">Chromosome</keyword>
<dbReference type="GO" id="GO:0005524">
    <property type="term" value="F:ATP binding"/>
    <property type="evidence" value="ECO:0007669"/>
    <property type="project" value="UniProtKB-KW"/>
</dbReference>
<evidence type="ECO:0000259" key="12">
    <source>
        <dbReference type="Pfam" id="PF02463"/>
    </source>
</evidence>
<feature type="domain" description="RecF/RecN/SMC N-terminal" evidence="12">
    <location>
        <begin position="73"/>
        <end position="1073"/>
    </location>
</feature>
<evidence type="ECO:0000313" key="13">
    <source>
        <dbReference type="EMBL" id="KAF2745842.1"/>
    </source>
</evidence>
<evidence type="ECO:0000256" key="6">
    <source>
        <dbReference type="ARBA" id="ARBA00022741"/>
    </source>
</evidence>
<dbReference type="FunFam" id="3.40.50.300:FF:001301">
    <property type="entry name" value="Structural maintenance of chromosomes 5"/>
    <property type="match status" value="1"/>
</dbReference>
<feature type="region of interest" description="Disordered" evidence="11">
    <location>
        <begin position="632"/>
        <end position="652"/>
    </location>
</feature>
<dbReference type="OrthoDB" id="10254973at2759"/>
<name>A0A6A6V5A6_9PLEO</name>
<evidence type="ECO:0000256" key="2">
    <source>
        <dbReference type="ARBA" id="ARBA00004286"/>
    </source>
</evidence>
<dbReference type="Gene3D" id="3.40.50.300">
    <property type="entry name" value="P-loop containing nucleotide triphosphate hydrolases"/>
    <property type="match status" value="2"/>
</dbReference>
<evidence type="ECO:0000256" key="7">
    <source>
        <dbReference type="ARBA" id="ARBA00022840"/>
    </source>
</evidence>
<evidence type="ECO:0000256" key="4">
    <source>
        <dbReference type="ARBA" id="ARBA00018687"/>
    </source>
</evidence>
<evidence type="ECO:0000256" key="8">
    <source>
        <dbReference type="ARBA" id="ARBA00023054"/>
    </source>
</evidence>
<evidence type="ECO:0000256" key="3">
    <source>
        <dbReference type="ARBA" id="ARBA00010171"/>
    </source>
</evidence>
<feature type="coiled-coil region" evidence="10">
    <location>
        <begin position="887"/>
        <end position="949"/>
    </location>
</feature>
<feature type="coiled-coil region" evidence="10">
    <location>
        <begin position="426"/>
        <end position="474"/>
    </location>
</feature>
<feature type="coiled-coil region" evidence="10">
    <location>
        <begin position="259"/>
        <end position="349"/>
    </location>
</feature>
<dbReference type="GO" id="GO:0005634">
    <property type="term" value="C:nucleus"/>
    <property type="evidence" value="ECO:0007669"/>
    <property type="project" value="UniProtKB-SubCell"/>
</dbReference>
<keyword evidence="7" id="KW-0067">ATP-binding</keyword>
<organism evidence="13 14">
    <name type="scientific">Sporormia fimetaria CBS 119925</name>
    <dbReference type="NCBI Taxonomy" id="1340428"/>
    <lineage>
        <taxon>Eukaryota</taxon>
        <taxon>Fungi</taxon>
        <taxon>Dikarya</taxon>
        <taxon>Ascomycota</taxon>
        <taxon>Pezizomycotina</taxon>
        <taxon>Dothideomycetes</taxon>
        <taxon>Pleosporomycetidae</taxon>
        <taxon>Pleosporales</taxon>
        <taxon>Sporormiaceae</taxon>
        <taxon>Sporormia</taxon>
    </lineage>
</organism>
<feature type="compositionally biased region" description="Polar residues" evidence="11">
    <location>
        <begin position="632"/>
        <end position="643"/>
    </location>
</feature>
<dbReference type="GO" id="GO:0000724">
    <property type="term" value="P:double-strand break repair via homologous recombination"/>
    <property type="evidence" value="ECO:0007669"/>
    <property type="project" value="TreeGrafter"/>
</dbReference>
<dbReference type="Proteomes" id="UP000799440">
    <property type="component" value="Unassembled WGS sequence"/>
</dbReference>
<evidence type="ECO:0000256" key="9">
    <source>
        <dbReference type="ARBA" id="ARBA00023242"/>
    </source>
</evidence>
<keyword evidence="9" id="KW-0539">Nucleus</keyword>
<dbReference type="AlphaFoldDB" id="A0A6A6V5A6"/>
<keyword evidence="8 10" id="KW-0175">Coiled coil</keyword>
<feature type="region of interest" description="Disordered" evidence="11">
    <location>
        <begin position="676"/>
        <end position="699"/>
    </location>
</feature>
<evidence type="ECO:0000313" key="14">
    <source>
        <dbReference type="Proteomes" id="UP000799440"/>
    </source>
</evidence>
<evidence type="ECO:0000256" key="1">
    <source>
        <dbReference type="ARBA" id="ARBA00004123"/>
    </source>
</evidence>
<dbReference type="InterPro" id="IPR003395">
    <property type="entry name" value="RecF/RecN/SMC_N"/>
</dbReference>
<reference evidence="13" key="1">
    <citation type="journal article" date="2020" name="Stud. Mycol.">
        <title>101 Dothideomycetes genomes: a test case for predicting lifestyles and emergence of pathogens.</title>
        <authorList>
            <person name="Haridas S."/>
            <person name="Albert R."/>
            <person name="Binder M."/>
            <person name="Bloem J."/>
            <person name="Labutti K."/>
            <person name="Salamov A."/>
            <person name="Andreopoulos B."/>
            <person name="Baker S."/>
            <person name="Barry K."/>
            <person name="Bills G."/>
            <person name="Bluhm B."/>
            <person name="Cannon C."/>
            <person name="Castanera R."/>
            <person name="Culley D."/>
            <person name="Daum C."/>
            <person name="Ezra D."/>
            <person name="Gonzalez J."/>
            <person name="Henrissat B."/>
            <person name="Kuo A."/>
            <person name="Liang C."/>
            <person name="Lipzen A."/>
            <person name="Lutzoni F."/>
            <person name="Magnuson J."/>
            <person name="Mondo S."/>
            <person name="Nolan M."/>
            <person name="Ohm R."/>
            <person name="Pangilinan J."/>
            <person name="Park H.-J."/>
            <person name="Ramirez L."/>
            <person name="Alfaro M."/>
            <person name="Sun H."/>
            <person name="Tritt A."/>
            <person name="Yoshinaga Y."/>
            <person name="Zwiers L.-H."/>
            <person name="Turgeon B."/>
            <person name="Goodwin S."/>
            <person name="Spatafora J."/>
            <person name="Crous P."/>
            <person name="Grigoriev I."/>
        </authorList>
    </citation>
    <scope>NUCLEOTIDE SEQUENCE</scope>
    <source>
        <strain evidence="13">CBS 119925</strain>
    </source>
</reference>
<dbReference type="InterPro" id="IPR027417">
    <property type="entry name" value="P-loop_NTPase"/>
</dbReference>
<keyword evidence="14" id="KW-1185">Reference proteome</keyword>
<accession>A0A6A6V5A6</accession>
<comment type="similarity">
    <text evidence="3">Belongs to the SMC family. SMC5 subfamily.</text>
</comment>
<evidence type="ECO:0000256" key="11">
    <source>
        <dbReference type="SAM" id="MobiDB-lite"/>
    </source>
</evidence>
<gene>
    <name evidence="13" type="ORF">M011DRAFT_469102</name>
</gene>
<comment type="subcellular location">
    <subcellularLocation>
        <location evidence="2">Chromosome</location>
    </subcellularLocation>
    <subcellularLocation>
        <location evidence="1">Nucleus</location>
    </subcellularLocation>
</comment>
<evidence type="ECO:0000256" key="10">
    <source>
        <dbReference type="SAM" id="Coils"/>
    </source>
</evidence>
<protein>
    <recommendedName>
        <fullName evidence="4">Structural maintenance of chromosomes protein 5</fullName>
    </recommendedName>
</protein>
<dbReference type="PANTHER" id="PTHR45916:SF1">
    <property type="entry name" value="STRUCTURAL MAINTENANCE OF CHROMOSOMES PROTEIN 5"/>
    <property type="match status" value="1"/>
</dbReference>
<dbReference type="EMBL" id="MU006580">
    <property type="protein sequence ID" value="KAF2745842.1"/>
    <property type="molecule type" value="Genomic_DNA"/>
</dbReference>
<dbReference type="SUPFAM" id="SSF52540">
    <property type="entry name" value="P-loop containing nucleoside triphosphate hydrolases"/>
    <property type="match status" value="2"/>
</dbReference>
<dbReference type="Pfam" id="PF02463">
    <property type="entry name" value="SMC_N"/>
    <property type="match status" value="1"/>
</dbReference>